<dbReference type="OrthoDB" id="1193027at2759"/>
<evidence type="ECO:0000313" key="3">
    <source>
        <dbReference type="Proteomes" id="UP000799753"/>
    </source>
</evidence>
<dbReference type="AlphaFoldDB" id="A0A6A6SCE9"/>
<feature type="compositionally biased region" description="Polar residues" evidence="1">
    <location>
        <begin position="82"/>
        <end position="97"/>
    </location>
</feature>
<accession>A0A6A6SCE9</accession>
<name>A0A6A6SCE9_9PLEO</name>
<sequence length="104" mass="11148">MPAVDILKVTVQLTLLLRPRKAMVVPWSCLDYDAINVNPKDKIVSMVKEGAGVGLEARLTQSIEATSSSDDETYYRASRAYNSGSAPAGVNFSSSPTGGEGYFD</sequence>
<organism evidence="2 3">
    <name type="scientific">Massarina eburnea CBS 473.64</name>
    <dbReference type="NCBI Taxonomy" id="1395130"/>
    <lineage>
        <taxon>Eukaryota</taxon>
        <taxon>Fungi</taxon>
        <taxon>Dikarya</taxon>
        <taxon>Ascomycota</taxon>
        <taxon>Pezizomycotina</taxon>
        <taxon>Dothideomycetes</taxon>
        <taxon>Pleosporomycetidae</taxon>
        <taxon>Pleosporales</taxon>
        <taxon>Massarineae</taxon>
        <taxon>Massarinaceae</taxon>
        <taxon>Massarina</taxon>
    </lineage>
</organism>
<evidence type="ECO:0000313" key="2">
    <source>
        <dbReference type="EMBL" id="KAF2645260.1"/>
    </source>
</evidence>
<evidence type="ECO:0000256" key="1">
    <source>
        <dbReference type="SAM" id="MobiDB-lite"/>
    </source>
</evidence>
<keyword evidence="3" id="KW-1185">Reference proteome</keyword>
<feature type="region of interest" description="Disordered" evidence="1">
    <location>
        <begin position="82"/>
        <end position="104"/>
    </location>
</feature>
<reference evidence="2" key="1">
    <citation type="journal article" date="2020" name="Stud. Mycol.">
        <title>101 Dothideomycetes genomes: a test case for predicting lifestyles and emergence of pathogens.</title>
        <authorList>
            <person name="Haridas S."/>
            <person name="Albert R."/>
            <person name="Binder M."/>
            <person name="Bloem J."/>
            <person name="Labutti K."/>
            <person name="Salamov A."/>
            <person name="Andreopoulos B."/>
            <person name="Baker S."/>
            <person name="Barry K."/>
            <person name="Bills G."/>
            <person name="Bluhm B."/>
            <person name="Cannon C."/>
            <person name="Castanera R."/>
            <person name="Culley D."/>
            <person name="Daum C."/>
            <person name="Ezra D."/>
            <person name="Gonzalez J."/>
            <person name="Henrissat B."/>
            <person name="Kuo A."/>
            <person name="Liang C."/>
            <person name="Lipzen A."/>
            <person name="Lutzoni F."/>
            <person name="Magnuson J."/>
            <person name="Mondo S."/>
            <person name="Nolan M."/>
            <person name="Ohm R."/>
            <person name="Pangilinan J."/>
            <person name="Park H.-J."/>
            <person name="Ramirez L."/>
            <person name="Alfaro M."/>
            <person name="Sun H."/>
            <person name="Tritt A."/>
            <person name="Yoshinaga Y."/>
            <person name="Zwiers L.-H."/>
            <person name="Turgeon B."/>
            <person name="Goodwin S."/>
            <person name="Spatafora J."/>
            <person name="Crous P."/>
            <person name="Grigoriev I."/>
        </authorList>
    </citation>
    <scope>NUCLEOTIDE SEQUENCE</scope>
    <source>
        <strain evidence="2">CBS 473.64</strain>
    </source>
</reference>
<dbReference type="Proteomes" id="UP000799753">
    <property type="component" value="Unassembled WGS sequence"/>
</dbReference>
<dbReference type="EMBL" id="MU006777">
    <property type="protein sequence ID" value="KAF2645260.1"/>
    <property type="molecule type" value="Genomic_DNA"/>
</dbReference>
<gene>
    <name evidence="2" type="ORF">P280DRAFT_475825</name>
</gene>
<proteinExistence type="predicted"/>
<protein>
    <submittedName>
        <fullName evidence="2">Uncharacterized protein</fullName>
    </submittedName>
</protein>